<evidence type="ECO:0000313" key="2">
    <source>
        <dbReference type="EMBL" id="KAK1633533.1"/>
    </source>
</evidence>
<protein>
    <submittedName>
        <fullName evidence="2">Uncharacterized protein</fullName>
    </submittedName>
</protein>
<reference evidence="2" key="1">
    <citation type="submission" date="2021-06" db="EMBL/GenBank/DDBJ databases">
        <title>Comparative genomics, transcriptomics and evolutionary studies reveal genomic signatures of adaptation to plant cell wall in hemibiotrophic fungi.</title>
        <authorList>
            <consortium name="DOE Joint Genome Institute"/>
            <person name="Baroncelli R."/>
            <person name="Diaz J.F."/>
            <person name="Benocci T."/>
            <person name="Peng M."/>
            <person name="Battaglia E."/>
            <person name="Haridas S."/>
            <person name="Andreopoulos W."/>
            <person name="Labutti K."/>
            <person name="Pangilinan J."/>
            <person name="Floch G.L."/>
            <person name="Makela M.R."/>
            <person name="Henrissat B."/>
            <person name="Grigoriev I.V."/>
            <person name="Crouch J.A."/>
            <person name="De Vries R.P."/>
            <person name="Sukno S.A."/>
            <person name="Thon M.R."/>
        </authorList>
    </citation>
    <scope>NUCLEOTIDE SEQUENCE</scope>
    <source>
        <strain evidence="2">CBS 102054</strain>
    </source>
</reference>
<dbReference type="GeneID" id="85473115"/>
<feature type="compositionally biased region" description="Polar residues" evidence="1">
    <location>
        <begin position="61"/>
        <end position="78"/>
    </location>
</feature>
<dbReference type="EMBL" id="JAHMHQ010000017">
    <property type="protein sequence ID" value="KAK1633533.1"/>
    <property type="molecule type" value="Genomic_DNA"/>
</dbReference>
<dbReference type="Proteomes" id="UP001243989">
    <property type="component" value="Unassembled WGS sequence"/>
</dbReference>
<keyword evidence="3" id="KW-1185">Reference proteome</keyword>
<organism evidence="2 3">
    <name type="scientific">Colletotrichum phormii</name>
    <dbReference type="NCBI Taxonomy" id="359342"/>
    <lineage>
        <taxon>Eukaryota</taxon>
        <taxon>Fungi</taxon>
        <taxon>Dikarya</taxon>
        <taxon>Ascomycota</taxon>
        <taxon>Pezizomycotina</taxon>
        <taxon>Sordariomycetes</taxon>
        <taxon>Hypocreomycetidae</taxon>
        <taxon>Glomerellales</taxon>
        <taxon>Glomerellaceae</taxon>
        <taxon>Colletotrichum</taxon>
        <taxon>Colletotrichum acutatum species complex</taxon>
    </lineage>
</organism>
<comment type="caution">
    <text evidence="2">The sequence shown here is derived from an EMBL/GenBank/DDBJ whole genome shotgun (WGS) entry which is preliminary data.</text>
</comment>
<evidence type="ECO:0000256" key="1">
    <source>
        <dbReference type="SAM" id="MobiDB-lite"/>
    </source>
</evidence>
<accession>A0AAJ0ECF3</accession>
<feature type="region of interest" description="Disordered" evidence="1">
    <location>
        <begin position="17"/>
        <end position="85"/>
    </location>
</feature>
<gene>
    <name evidence="2" type="ORF">BDP81DRAFT_396916</name>
</gene>
<dbReference type="RefSeq" id="XP_060442140.1">
    <property type="nucleotide sequence ID" value="XM_060588253.1"/>
</dbReference>
<name>A0AAJ0ECF3_9PEZI</name>
<proteinExistence type="predicted"/>
<evidence type="ECO:0000313" key="3">
    <source>
        <dbReference type="Proteomes" id="UP001243989"/>
    </source>
</evidence>
<sequence>MERRPEPVAALQMKLIKISEFTPEAPSNSHQEPSDSKADSKPGLDKKTPTPLAEAHFQDCLDSQESSRAPTPTSSETPSLGEAFGSLKESSTLVIVSGDKALDNDDETFSPPALVTILTIFCLWCVFEF</sequence>
<dbReference type="AlphaFoldDB" id="A0AAJ0ECF3"/>
<feature type="compositionally biased region" description="Basic and acidic residues" evidence="1">
    <location>
        <begin position="32"/>
        <end position="48"/>
    </location>
</feature>